<dbReference type="PANTHER" id="PTHR25462:SF291">
    <property type="entry name" value="E3 UBIQUITIN-PROTEIN LIGASE TRIM45"/>
    <property type="match status" value="1"/>
</dbReference>
<dbReference type="Proteomes" id="UP000269221">
    <property type="component" value="Unassembled WGS sequence"/>
</dbReference>
<proteinExistence type="inferred from homology"/>
<dbReference type="InterPro" id="IPR013106">
    <property type="entry name" value="Ig_V-set"/>
</dbReference>
<evidence type="ECO:0000256" key="15">
    <source>
        <dbReference type="ARBA" id="ARBA00023157"/>
    </source>
</evidence>
<dbReference type="SUPFAM" id="SSF57845">
    <property type="entry name" value="B-box zinc-binding domain"/>
    <property type="match status" value="1"/>
</dbReference>
<dbReference type="GO" id="GO:0008270">
    <property type="term" value="F:zinc ion binding"/>
    <property type="evidence" value="ECO:0007669"/>
    <property type="project" value="UniProtKB-KW"/>
</dbReference>
<evidence type="ECO:0000256" key="6">
    <source>
        <dbReference type="ARBA" id="ARBA00022475"/>
    </source>
</evidence>
<comment type="subcellular location">
    <subcellularLocation>
        <location evidence="2">Cell membrane</location>
    </subcellularLocation>
</comment>
<evidence type="ECO:0000256" key="23">
    <source>
        <dbReference type="SAM" id="Phobius"/>
    </source>
</evidence>
<evidence type="ECO:0000259" key="25">
    <source>
        <dbReference type="PROSITE" id="PS50119"/>
    </source>
</evidence>
<evidence type="ECO:0000256" key="18">
    <source>
        <dbReference type="ARBA" id="ARBA00023319"/>
    </source>
</evidence>
<feature type="coiled-coil region" evidence="22">
    <location>
        <begin position="231"/>
        <end position="262"/>
    </location>
</feature>
<keyword evidence="10 20" id="KW-0863">Zinc-finger</keyword>
<reference evidence="27 28" key="1">
    <citation type="submission" date="2018-07" db="EMBL/GenBank/DDBJ databases">
        <title>A high quality draft genome assembly of the barn swallow (H. rustica rustica).</title>
        <authorList>
            <person name="Formenti G."/>
            <person name="Chiara M."/>
            <person name="Poveda L."/>
            <person name="Francoijs K.-J."/>
            <person name="Bonisoli-Alquati A."/>
            <person name="Canova L."/>
            <person name="Gianfranceschi L."/>
            <person name="Horner D.S."/>
            <person name="Saino N."/>
        </authorList>
    </citation>
    <scope>NUCLEOTIDE SEQUENCE [LARGE SCALE GENOMIC DNA]</scope>
    <source>
        <strain evidence="27">Chelidonia</strain>
        <tissue evidence="27">Blood</tissue>
    </source>
</reference>
<dbReference type="InterPro" id="IPR018957">
    <property type="entry name" value="Znf_C3HC4_RING-type"/>
</dbReference>
<evidence type="ECO:0000256" key="1">
    <source>
        <dbReference type="ARBA" id="ARBA00000900"/>
    </source>
</evidence>
<evidence type="ECO:0000313" key="28">
    <source>
        <dbReference type="Proteomes" id="UP000269221"/>
    </source>
</evidence>
<dbReference type="InterPro" id="IPR053896">
    <property type="entry name" value="BTN3A2-like_Ig-C"/>
</dbReference>
<evidence type="ECO:0000313" key="27">
    <source>
        <dbReference type="EMBL" id="RMC07648.1"/>
    </source>
</evidence>
<dbReference type="SMART" id="SM00184">
    <property type="entry name" value="RING"/>
    <property type="match status" value="2"/>
</dbReference>
<dbReference type="FunFam" id="2.60.40.10:FF:000590">
    <property type="entry name" value="V-set domain-containing T cell activation inhibitor 1"/>
    <property type="match status" value="1"/>
</dbReference>
<keyword evidence="13" id="KW-1064">Adaptive immunity</keyword>
<evidence type="ECO:0000256" key="3">
    <source>
        <dbReference type="ARBA" id="ARBA00007591"/>
    </source>
</evidence>
<evidence type="ECO:0000256" key="7">
    <source>
        <dbReference type="ARBA" id="ARBA00022723"/>
    </source>
</evidence>
<comment type="caution">
    <text evidence="27">The sequence shown here is derived from an EMBL/GenBank/DDBJ whole genome shotgun (WGS) entry which is preliminary data.</text>
</comment>
<dbReference type="Pfam" id="PF00630">
    <property type="entry name" value="Filamin"/>
    <property type="match status" value="1"/>
</dbReference>
<keyword evidence="14 23" id="KW-0472">Membrane</keyword>
<dbReference type="InterPro" id="IPR036179">
    <property type="entry name" value="Ig-like_dom_sf"/>
</dbReference>
<dbReference type="InterPro" id="IPR017868">
    <property type="entry name" value="Filamin/ABP280_repeat-like"/>
</dbReference>
<evidence type="ECO:0000256" key="12">
    <source>
        <dbReference type="ARBA" id="ARBA00022859"/>
    </source>
</evidence>
<evidence type="ECO:0000256" key="10">
    <source>
        <dbReference type="ARBA" id="ARBA00022771"/>
    </source>
</evidence>
<dbReference type="Gene3D" id="2.60.40.10">
    <property type="entry name" value="Immunoglobulins"/>
    <property type="match status" value="3"/>
</dbReference>
<keyword evidence="15" id="KW-1015">Disulfide bond</keyword>
<feature type="domain" description="B box-type" evidence="25">
    <location>
        <begin position="132"/>
        <end position="168"/>
    </location>
</feature>
<keyword evidence="8" id="KW-0732">Signal</keyword>
<evidence type="ECO:0000256" key="4">
    <source>
        <dbReference type="ARBA" id="ARBA00008518"/>
    </source>
</evidence>
<keyword evidence="9" id="KW-0677">Repeat</keyword>
<accession>A0A3M0K3M1</accession>
<dbReference type="Gene3D" id="3.30.160.60">
    <property type="entry name" value="Classic Zinc Finger"/>
    <property type="match status" value="1"/>
</dbReference>
<dbReference type="STRING" id="333673.A0A3M0K3M1"/>
<feature type="repeat" description="Filamin" evidence="21">
    <location>
        <begin position="340"/>
        <end position="443"/>
    </location>
</feature>
<feature type="domain" description="Ig-like" evidence="26">
    <location>
        <begin position="541"/>
        <end position="625"/>
    </location>
</feature>
<dbReference type="InterPro" id="IPR017907">
    <property type="entry name" value="Znf_RING_CS"/>
</dbReference>
<dbReference type="InterPro" id="IPR007110">
    <property type="entry name" value="Ig-like_dom"/>
</dbReference>
<evidence type="ECO:0000259" key="24">
    <source>
        <dbReference type="PROSITE" id="PS50089"/>
    </source>
</evidence>
<dbReference type="SUPFAM" id="SSF57850">
    <property type="entry name" value="RING/U-box"/>
    <property type="match status" value="1"/>
</dbReference>
<dbReference type="PROSITE" id="PS00518">
    <property type="entry name" value="ZF_RING_1"/>
    <property type="match status" value="1"/>
</dbReference>
<keyword evidence="11" id="KW-0862">Zinc</keyword>
<dbReference type="PROSITE" id="PS50089">
    <property type="entry name" value="ZF_RING_2"/>
    <property type="match status" value="1"/>
</dbReference>
<comment type="similarity">
    <text evidence="3">Belongs to the immunoglobulin superfamily. BTN/MOG family.</text>
</comment>
<keyword evidence="23" id="KW-1133">Transmembrane helix</keyword>
<evidence type="ECO:0000256" key="14">
    <source>
        <dbReference type="ARBA" id="ARBA00023136"/>
    </source>
</evidence>
<dbReference type="AlphaFoldDB" id="A0A3M0K3M1"/>
<dbReference type="OrthoDB" id="264520at2759"/>
<dbReference type="SMART" id="SM00557">
    <property type="entry name" value="IG_FLMN"/>
    <property type="match status" value="1"/>
</dbReference>
<comment type="function">
    <text evidence="19">Negatively regulates T-cell-mediated immune response by inhibiting T-cell activation, proliferation, cytokine production and development of cytotoxicity. When expressed on the cell surface of tumor macrophages, plays an important role, together with regulatory T-cells (Treg), in the suppression of tumor-associated antigen-specific T-cell immunity. Involved in promoting epithelial cell transformation.</text>
</comment>
<name>A0A3M0K3M1_HIRRU</name>
<dbReference type="PROSITE" id="PS50835">
    <property type="entry name" value="IG_LIKE"/>
    <property type="match status" value="2"/>
</dbReference>
<dbReference type="SMART" id="SM00336">
    <property type="entry name" value="BBOX"/>
    <property type="match status" value="2"/>
</dbReference>
<evidence type="ECO:0000256" key="22">
    <source>
        <dbReference type="SAM" id="Coils"/>
    </source>
</evidence>
<evidence type="ECO:0000259" key="26">
    <source>
        <dbReference type="PROSITE" id="PS50835"/>
    </source>
</evidence>
<dbReference type="EC" id="2.3.2.27" evidence="5"/>
<dbReference type="InterPro" id="IPR014756">
    <property type="entry name" value="Ig_E-set"/>
</dbReference>
<dbReference type="Pfam" id="PF00097">
    <property type="entry name" value="zf-C3HC4"/>
    <property type="match status" value="1"/>
</dbReference>
<dbReference type="SUPFAM" id="SSF48726">
    <property type="entry name" value="Immunoglobulin"/>
    <property type="match status" value="2"/>
</dbReference>
<evidence type="ECO:0000256" key="19">
    <source>
        <dbReference type="ARBA" id="ARBA00057839"/>
    </source>
</evidence>
<evidence type="ECO:0000256" key="21">
    <source>
        <dbReference type="PROSITE-ProRule" id="PRU00087"/>
    </source>
</evidence>
<dbReference type="InterPro" id="IPR013083">
    <property type="entry name" value="Znf_RING/FYVE/PHD"/>
</dbReference>
<keyword evidence="23" id="KW-0812">Transmembrane</keyword>
<dbReference type="EMBL" id="QRBI01000120">
    <property type="protein sequence ID" value="RMC07648.1"/>
    <property type="molecule type" value="Genomic_DNA"/>
</dbReference>
<evidence type="ECO:0000256" key="9">
    <source>
        <dbReference type="ARBA" id="ARBA00022737"/>
    </source>
</evidence>
<protein>
    <recommendedName>
        <fullName evidence="5">RING-type E3 ubiquitin transferase</fullName>
        <ecNumber evidence="5">2.3.2.27</ecNumber>
    </recommendedName>
</protein>
<dbReference type="GO" id="GO:0009897">
    <property type="term" value="C:external side of plasma membrane"/>
    <property type="evidence" value="ECO:0007669"/>
    <property type="project" value="UniProtKB-ARBA"/>
</dbReference>
<dbReference type="GO" id="GO:0002250">
    <property type="term" value="P:adaptive immune response"/>
    <property type="evidence" value="ECO:0007669"/>
    <property type="project" value="UniProtKB-KW"/>
</dbReference>
<dbReference type="GO" id="GO:0061630">
    <property type="term" value="F:ubiquitin protein ligase activity"/>
    <property type="evidence" value="ECO:0007669"/>
    <property type="project" value="UniProtKB-EC"/>
</dbReference>
<comment type="similarity">
    <text evidence="4">Belongs to the TRIM/RBCC family.</text>
</comment>
<dbReference type="InterPro" id="IPR013783">
    <property type="entry name" value="Ig-like_fold"/>
</dbReference>
<dbReference type="Pfam" id="PF00643">
    <property type="entry name" value="zf-B_box"/>
    <property type="match status" value="1"/>
</dbReference>
<dbReference type="InterPro" id="IPR000315">
    <property type="entry name" value="Znf_B-box"/>
</dbReference>
<comment type="catalytic activity">
    <reaction evidence="1">
        <text>S-ubiquitinyl-[E2 ubiquitin-conjugating enzyme]-L-cysteine + [acceptor protein]-L-lysine = [E2 ubiquitin-conjugating enzyme]-L-cysteine + N(6)-ubiquitinyl-[acceptor protein]-L-lysine.</text>
        <dbReference type="EC" id="2.3.2.27"/>
    </reaction>
</comment>
<dbReference type="Pfam" id="PF07686">
    <property type="entry name" value="V-set"/>
    <property type="match status" value="1"/>
</dbReference>
<keyword evidence="28" id="KW-1185">Reference proteome</keyword>
<dbReference type="InterPro" id="IPR047153">
    <property type="entry name" value="TRIM45/56/19-like"/>
</dbReference>
<dbReference type="GO" id="GO:0050868">
    <property type="term" value="P:negative regulation of T cell activation"/>
    <property type="evidence" value="ECO:0007669"/>
    <property type="project" value="UniProtKB-ARBA"/>
</dbReference>
<keyword evidence="17" id="KW-0449">Lipoprotein</keyword>
<evidence type="ECO:0000256" key="5">
    <source>
        <dbReference type="ARBA" id="ARBA00012483"/>
    </source>
</evidence>
<evidence type="ECO:0000256" key="13">
    <source>
        <dbReference type="ARBA" id="ARBA00023130"/>
    </source>
</evidence>
<feature type="domain" description="RING-type" evidence="24">
    <location>
        <begin position="6"/>
        <end position="52"/>
    </location>
</feature>
<evidence type="ECO:0000256" key="20">
    <source>
        <dbReference type="PROSITE-ProRule" id="PRU00024"/>
    </source>
</evidence>
<evidence type="ECO:0000256" key="2">
    <source>
        <dbReference type="ARBA" id="ARBA00004236"/>
    </source>
</evidence>
<dbReference type="GO" id="GO:0042129">
    <property type="term" value="P:regulation of T cell proliferation"/>
    <property type="evidence" value="ECO:0007669"/>
    <property type="project" value="UniProtKB-ARBA"/>
</dbReference>
<sequence length="739" mass="79448">MSGPRCPQCARPCASPRLLPCLHSLCEPCLRRLGPPEGAPGAARPVLCPVCDAELSLPAGGVEQLPPDCLAGSRAGAAAGCDLCADGAAAGRCLTCGVRLCRFCCRAHRRQKKTASHAVTELESTKDCSRAGKPLLCPSHPAEELQLFCEQCDQPVCRDCVLGRHRQHPCDFAGNVIHRHGDALQELLKSSQQHVDTLEDVLGRVDEMGSAVRSRAEAVAAEICLFARGYVKAVEEHRDRLLKQLEDLKVQKENLLHLQKAQLQQLLLDMRTGVEFTEQLLMSGSDVEILVTKGLVSSRLTKLNSVAYSTQPSVDDRIQFSPHERAGQCCGYEVFGAILNKAVDPARCTLHGEDLHSARQNQLSGFTLLCKDTTGERMGRGGEAVRVTITHKDKRDCAVKPTVCDNGDGTYCISYIPEEPGLYAVCVCVKGQHVQGSPFAVMVKHKFREHQGVFHCCTFCSSGGQKAARCACGGTMPAEDGFGQKSVRAEVIFRPDGTFKDLSMTTVIVLLAAVIALIIGFGVSGKHSISVTVLTSPGNIGQRGILGCTFEPDIRRDSIAIQWAKEGVAGLVHEFKGGKDHLQEQDPSFQGRTALFVEQVIGGNASLELRNVQLSDAGTYQCSVTTARGSGAAVLRYRTGAFSIPMVQVESSSRGDALQCEAPRWFPCPAVRWAAHGDTGENLPHAANTSYELNPENTTVKVTSLLHNITANATYTCVIENSIAKAVVNIGVTGDAVKV</sequence>
<keyword evidence="22" id="KW-0175">Coiled coil</keyword>
<evidence type="ECO:0000256" key="8">
    <source>
        <dbReference type="ARBA" id="ARBA00022729"/>
    </source>
</evidence>
<evidence type="ECO:0000256" key="17">
    <source>
        <dbReference type="ARBA" id="ARBA00023288"/>
    </source>
</evidence>
<keyword evidence="7" id="KW-0479">Metal-binding</keyword>
<organism evidence="27 28">
    <name type="scientific">Hirundo rustica rustica</name>
    <dbReference type="NCBI Taxonomy" id="333673"/>
    <lineage>
        <taxon>Eukaryota</taxon>
        <taxon>Metazoa</taxon>
        <taxon>Chordata</taxon>
        <taxon>Craniata</taxon>
        <taxon>Vertebrata</taxon>
        <taxon>Euteleostomi</taxon>
        <taxon>Archelosauria</taxon>
        <taxon>Archosauria</taxon>
        <taxon>Dinosauria</taxon>
        <taxon>Saurischia</taxon>
        <taxon>Theropoda</taxon>
        <taxon>Coelurosauria</taxon>
        <taxon>Aves</taxon>
        <taxon>Neognathae</taxon>
        <taxon>Neoaves</taxon>
        <taxon>Telluraves</taxon>
        <taxon>Australaves</taxon>
        <taxon>Passeriformes</taxon>
        <taxon>Sylvioidea</taxon>
        <taxon>Hirundinidae</taxon>
        <taxon>Hirundo</taxon>
    </lineage>
</organism>
<dbReference type="PROSITE" id="PS50194">
    <property type="entry name" value="FILAMIN_REPEAT"/>
    <property type="match status" value="1"/>
</dbReference>
<evidence type="ECO:0000256" key="11">
    <source>
        <dbReference type="ARBA" id="ARBA00022833"/>
    </source>
</evidence>
<feature type="transmembrane region" description="Helical" evidence="23">
    <location>
        <begin position="502"/>
        <end position="523"/>
    </location>
</feature>
<keyword evidence="16" id="KW-0325">Glycoprotein</keyword>
<dbReference type="SUPFAM" id="SSF81296">
    <property type="entry name" value="E set domains"/>
    <property type="match status" value="1"/>
</dbReference>
<dbReference type="InterPro" id="IPR001298">
    <property type="entry name" value="Filamin/ABP280_rpt"/>
</dbReference>
<dbReference type="GO" id="GO:0005654">
    <property type="term" value="C:nucleoplasm"/>
    <property type="evidence" value="ECO:0007669"/>
    <property type="project" value="TreeGrafter"/>
</dbReference>
<gene>
    <name evidence="27" type="ORF">DUI87_17125</name>
</gene>
<dbReference type="PROSITE" id="PS50119">
    <property type="entry name" value="ZF_BBOX"/>
    <property type="match status" value="1"/>
</dbReference>
<dbReference type="CDD" id="cd19785">
    <property type="entry name" value="Bbox2_TRIM45_C-X"/>
    <property type="match status" value="1"/>
</dbReference>
<dbReference type="Pfam" id="PF22705">
    <property type="entry name" value="C2-set_3"/>
    <property type="match status" value="1"/>
</dbReference>
<keyword evidence="6" id="KW-1003">Cell membrane</keyword>
<dbReference type="PANTHER" id="PTHR25462">
    <property type="entry name" value="BONUS, ISOFORM C-RELATED"/>
    <property type="match status" value="1"/>
</dbReference>
<dbReference type="FunFam" id="2.60.40.10:FF:000142">
    <property type="entry name" value="V-set domain-containing T-cell activation inhibitor 1"/>
    <property type="match status" value="1"/>
</dbReference>
<keyword evidence="12" id="KW-0391">Immunity</keyword>
<keyword evidence="18" id="KW-0393">Immunoglobulin domain</keyword>
<dbReference type="InterPro" id="IPR001841">
    <property type="entry name" value="Znf_RING"/>
</dbReference>
<feature type="domain" description="Ig-like" evidence="26">
    <location>
        <begin position="645"/>
        <end position="733"/>
    </location>
</feature>
<dbReference type="Gene3D" id="3.30.40.10">
    <property type="entry name" value="Zinc/RING finger domain, C3HC4 (zinc finger)"/>
    <property type="match status" value="1"/>
</dbReference>
<evidence type="ECO:0000256" key="16">
    <source>
        <dbReference type="ARBA" id="ARBA00023180"/>
    </source>
</evidence>